<evidence type="ECO:0000313" key="2">
    <source>
        <dbReference type="EMBL" id="KAJ1526416.1"/>
    </source>
</evidence>
<keyword evidence="1" id="KW-0812">Transmembrane</keyword>
<dbReference type="Proteomes" id="UP001075354">
    <property type="component" value="Chromosome 7"/>
</dbReference>
<dbReference type="AlphaFoldDB" id="A0AAV7XRT5"/>
<dbReference type="EMBL" id="JAPTSV010000007">
    <property type="protein sequence ID" value="KAJ1526416.1"/>
    <property type="molecule type" value="Genomic_DNA"/>
</dbReference>
<keyword evidence="1" id="KW-1133">Transmembrane helix</keyword>
<accession>A0AAV7XRT5</accession>
<gene>
    <name evidence="2" type="ORF">ONE63_009550</name>
</gene>
<proteinExistence type="predicted"/>
<feature type="transmembrane region" description="Helical" evidence="1">
    <location>
        <begin position="28"/>
        <end position="47"/>
    </location>
</feature>
<comment type="caution">
    <text evidence="2">The sequence shown here is derived from an EMBL/GenBank/DDBJ whole genome shotgun (WGS) entry which is preliminary data.</text>
</comment>
<protein>
    <submittedName>
        <fullName evidence="2">Uncharacterized protein</fullName>
    </submittedName>
</protein>
<organism evidence="2 3">
    <name type="scientific">Megalurothrips usitatus</name>
    <name type="common">bean blossom thrips</name>
    <dbReference type="NCBI Taxonomy" id="439358"/>
    <lineage>
        <taxon>Eukaryota</taxon>
        <taxon>Metazoa</taxon>
        <taxon>Ecdysozoa</taxon>
        <taxon>Arthropoda</taxon>
        <taxon>Hexapoda</taxon>
        <taxon>Insecta</taxon>
        <taxon>Pterygota</taxon>
        <taxon>Neoptera</taxon>
        <taxon>Paraneoptera</taxon>
        <taxon>Thysanoptera</taxon>
        <taxon>Terebrantia</taxon>
        <taxon>Thripoidea</taxon>
        <taxon>Thripidae</taxon>
        <taxon>Megalurothrips</taxon>
    </lineage>
</organism>
<keyword evidence="1" id="KW-0472">Membrane</keyword>
<evidence type="ECO:0000313" key="3">
    <source>
        <dbReference type="Proteomes" id="UP001075354"/>
    </source>
</evidence>
<evidence type="ECO:0000256" key="1">
    <source>
        <dbReference type="SAM" id="Phobius"/>
    </source>
</evidence>
<reference evidence="2" key="1">
    <citation type="submission" date="2022-12" db="EMBL/GenBank/DDBJ databases">
        <title>Chromosome-level genome assembly of the bean flower thrips Megalurothrips usitatus.</title>
        <authorList>
            <person name="Ma L."/>
            <person name="Liu Q."/>
            <person name="Li H."/>
            <person name="Cai W."/>
        </authorList>
    </citation>
    <scope>NUCLEOTIDE SEQUENCE</scope>
    <source>
        <strain evidence="2">Cailab_2022a</strain>
    </source>
</reference>
<keyword evidence="3" id="KW-1185">Reference proteome</keyword>
<sequence length="157" mass="17396">MRGWESFYATEASGSVSVRILRCLRGRINMALSVLLMVFSMVDVVIARSGLEAMAGVRIVVSVYTCGMSQVISYRNQDLMRTWCGSTAKLADRLATAAPTSSQESMASFASRDARRLRFYGCAVLETRNGFGCRTKPYTLTTTTSDWLLQTPKLTHE</sequence>
<name>A0AAV7XRT5_9NEOP</name>